<feature type="transmembrane region" description="Helical" evidence="2">
    <location>
        <begin position="112"/>
        <end position="130"/>
    </location>
</feature>
<keyword evidence="2" id="KW-1133">Transmembrane helix</keyword>
<dbReference type="Proteomes" id="UP000220102">
    <property type="component" value="Unassembled WGS sequence"/>
</dbReference>
<accession>A0A2A8CW22</accession>
<feature type="compositionally biased region" description="Basic and acidic residues" evidence="1">
    <location>
        <begin position="221"/>
        <end position="246"/>
    </location>
</feature>
<sequence>MRQPDVPSRDDWMDERVEAFVDGDLTGDEYATFTSILEDDTYWQTQVRQAERIRERLHELPEKPCPSDVTHAIFERTSRAHASHVALPWWKDLLRQAMQAWRALMTAHRRPVVDYAVGVALVGIAVFFIVNPLEDPANQGPTATNVSSTFNTAAPIQAPYSEADVQRATQRAYRAFDYISNAGKRASSVVHDEMQQAASPASQSGASASSDSGSASSADGTEMKIANEPDSSPDPHEGVRSSATDR</sequence>
<evidence type="ECO:0000256" key="1">
    <source>
        <dbReference type="SAM" id="MobiDB-lite"/>
    </source>
</evidence>
<evidence type="ECO:0000313" key="3">
    <source>
        <dbReference type="EMBL" id="PEN12949.1"/>
    </source>
</evidence>
<proteinExistence type="predicted"/>
<gene>
    <name evidence="3" type="ORF">CRI94_13195</name>
</gene>
<reference evidence="3 4" key="1">
    <citation type="submission" date="2017-10" db="EMBL/GenBank/DDBJ databases">
        <title>Draft genome of Longibacter Salinarum.</title>
        <authorList>
            <person name="Goh K.M."/>
            <person name="Shamsir M.S."/>
            <person name="Lim S.W."/>
        </authorList>
    </citation>
    <scope>NUCLEOTIDE SEQUENCE [LARGE SCALE GENOMIC DNA]</scope>
    <source>
        <strain evidence="3 4">KCTC 52045</strain>
    </source>
</reference>
<organism evidence="3 4">
    <name type="scientific">Longibacter salinarum</name>
    <dbReference type="NCBI Taxonomy" id="1850348"/>
    <lineage>
        <taxon>Bacteria</taxon>
        <taxon>Pseudomonadati</taxon>
        <taxon>Rhodothermota</taxon>
        <taxon>Rhodothermia</taxon>
        <taxon>Rhodothermales</taxon>
        <taxon>Salisaetaceae</taxon>
        <taxon>Longibacter</taxon>
    </lineage>
</organism>
<feature type="compositionally biased region" description="Low complexity" evidence="1">
    <location>
        <begin position="195"/>
        <end position="220"/>
    </location>
</feature>
<keyword evidence="2" id="KW-0812">Transmembrane</keyword>
<dbReference type="RefSeq" id="WP_143815403.1">
    <property type="nucleotide sequence ID" value="NZ_PDEQ01000006.1"/>
</dbReference>
<evidence type="ECO:0000256" key="2">
    <source>
        <dbReference type="SAM" id="Phobius"/>
    </source>
</evidence>
<evidence type="ECO:0000313" key="4">
    <source>
        <dbReference type="Proteomes" id="UP000220102"/>
    </source>
</evidence>
<protein>
    <submittedName>
        <fullName evidence="3">Uncharacterized protein</fullName>
    </submittedName>
</protein>
<keyword evidence="4" id="KW-1185">Reference proteome</keyword>
<feature type="region of interest" description="Disordered" evidence="1">
    <location>
        <begin position="187"/>
        <end position="246"/>
    </location>
</feature>
<name>A0A2A8CW22_9BACT</name>
<dbReference type="EMBL" id="PDEQ01000006">
    <property type="protein sequence ID" value="PEN12949.1"/>
    <property type="molecule type" value="Genomic_DNA"/>
</dbReference>
<comment type="caution">
    <text evidence="3">The sequence shown here is derived from an EMBL/GenBank/DDBJ whole genome shotgun (WGS) entry which is preliminary data.</text>
</comment>
<keyword evidence="2" id="KW-0472">Membrane</keyword>
<dbReference type="AlphaFoldDB" id="A0A2A8CW22"/>
<dbReference type="OrthoDB" id="705099at2"/>